<gene>
    <name evidence="5" type="ORF">PVT71_08415</name>
</gene>
<dbReference type="Pfam" id="PF00132">
    <property type="entry name" value="Hexapep"/>
    <property type="match status" value="1"/>
</dbReference>
<dbReference type="PROSITE" id="PS00101">
    <property type="entry name" value="HEXAPEP_TRANSFERASES"/>
    <property type="match status" value="1"/>
</dbReference>
<evidence type="ECO:0000256" key="3">
    <source>
        <dbReference type="ARBA" id="ARBA00022737"/>
    </source>
</evidence>
<dbReference type="InterPro" id="IPR001451">
    <property type="entry name" value="Hexapep"/>
</dbReference>
<name>A0AAU8ACS1_9RHOB</name>
<dbReference type="InterPro" id="IPR050179">
    <property type="entry name" value="Trans_hexapeptide_repeat"/>
</dbReference>
<evidence type="ECO:0000256" key="4">
    <source>
        <dbReference type="ARBA" id="ARBA00023315"/>
    </source>
</evidence>
<keyword evidence="3" id="KW-0677">Repeat</keyword>
<keyword evidence="4 5" id="KW-0012">Acyltransferase</keyword>
<dbReference type="Gene3D" id="2.160.10.10">
    <property type="entry name" value="Hexapeptide repeat proteins"/>
    <property type="match status" value="1"/>
</dbReference>
<dbReference type="InterPro" id="IPR011004">
    <property type="entry name" value="Trimer_LpxA-like_sf"/>
</dbReference>
<dbReference type="GO" id="GO:0016746">
    <property type="term" value="F:acyltransferase activity"/>
    <property type="evidence" value="ECO:0007669"/>
    <property type="project" value="UniProtKB-KW"/>
</dbReference>
<sequence>MPFALPPADAVHPIILPDGTPHAGTVHLAVVADHPQAEIGAYTYASDFDPPPPGGWIARLAPYLFPFSRDRLVIGRFCQIAHGVRFIGGSANHAMTGLTTYPFTAFDPDAMHDAQPDPRGIEIGHDVWLGTGALVLAGARIGSGAIIGAGTVVRGEIPPYAVVTGNPARVARLRFTEDEIARLLRLAWWDWPPERIAAARPALEAGDVAALEALA</sequence>
<accession>A0AAU8ACS1</accession>
<comment type="similarity">
    <text evidence="1">Belongs to the transferase hexapeptide repeat family.</text>
</comment>
<dbReference type="AlphaFoldDB" id="A0AAU8ACS1"/>
<evidence type="ECO:0000256" key="1">
    <source>
        <dbReference type="ARBA" id="ARBA00007274"/>
    </source>
</evidence>
<organism evidence="5">
    <name type="scientific">Alloyangia sp. H15</name>
    <dbReference type="NCBI Taxonomy" id="3029062"/>
    <lineage>
        <taxon>Bacteria</taxon>
        <taxon>Pseudomonadati</taxon>
        <taxon>Pseudomonadota</taxon>
        <taxon>Alphaproteobacteria</taxon>
        <taxon>Rhodobacterales</taxon>
        <taxon>Roseobacteraceae</taxon>
        <taxon>Alloyangia</taxon>
    </lineage>
</organism>
<proteinExistence type="inferred from homology"/>
<dbReference type="PANTHER" id="PTHR43300">
    <property type="entry name" value="ACETYLTRANSFERASE"/>
    <property type="match status" value="1"/>
</dbReference>
<dbReference type="SUPFAM" id="SSF51161">
    <property type="entry name" value="Trimeric LpxA-like enzymes"/>
    <property type="match status" value="1"/>
</dbReference>
<dbReference type="EMBL" id="CP123384">
    <property type="protein sequence ID" value="XCC92516.1"/>
    <property type="molecule type" value="Genomic_DNA"/>
</dbReference>
<keyword evidence="2 5" id="KW-0808">Transferase</keyword>
<protein>
    <submittedName>
        <fullName evidence="5">CatB-related O-acetyltransferase</fullName>
        <ecNumber evidence="5">2.3.1.-</ecNumber>
    </submittedName>
</protein>
<dbReference type="PANTHER" id="PTHR43300:SF11">
    <property type="entry name" value="ACETYLTRANSFERASE RV3034C-RELATED"/>
    <property type="match status" value="1"/>
</dbReference>
<reference evidence="5" key="1">
    <citation type="submission" date="2023-02" db="EMBL/GenBank/DDBJ databases">
        <title>Description and genomic characterization of Salipiger bruguierae sp. nov., isolated from the sediment of mangrove plant Bruguiera sexangula.</title>
        <authorList>
            <person name="Long M."/>
        </authorList>
    </citation>
    <scope>NUCLEOTIDE SEQUENCE</scope>
    <source>
        <strain evidence="5">H15</strain>
    </source>
</reference>
<dbReference type="EC" id="2.3.1.-" evidence="5"/>
<evidence type="ECO:0000256" key="2">
    <source>
        <dbReference type="ARBA" id="ARBA00022679"/>
    </source>
</evidence>
<dbReference type="RefSeq" id="WP_353471345.1">
    <property type="nucleotide sequence ID" value="NZ_CP123384.1"/>
</dbReference>
<dbReference type="CDD" id="cd03349">
    <property type="entry name" value="LbH_XAT"/>
    <property type="match status" value="1"/>
</dbReference>
<evidence type="ECO:0000313" key="5">
    <source>
        <dbReference type="EMBL" id="XCC92516.1"/>
    </source>
</evidence>
<dbReference type="InterPro" id="IPR018357">
    <property type="entry name" value="Hexapep_transf_CS"/>
</dbReference>